<keyword evidence="9 13" id="KW-0472">Membrane</keyword>
<dbReference type="GO" id="GO:0005886">
    <property type="term" value="C:plasma membrane"/>
    <property type="evidence" value="ECO:0007669"/>
    <property type="project" value="UniProtKB-SubCell"/>
</dbReference>
<dbReference type="PANTHER" id="PTHR24372:SF74">
    <property type="entry name" value="LP13728P"/>
    <property type="match status" value="1"/>
</dbReference>
<feature type="compositionally biased region" description="Low complexity" evidence="12">
    <location>
        <begin position="413"/>
        <end position="427"/>
    </location>
</feature>
<dbReference type="CDD" id="cd15136">
    <property type="entry name" value="7tmA_Glyco_hormone_R"/>
    <property type="match status" value="1"/>
</dbReference>
<feature type="transmembrane region" description="Helical" evidence="13">
    <location>
        <begin position="726"/>
        <end position="751"/>
    </location>
</feature>
<name>A0A9P0AXW2_BRAAE</name>
<dbReference type="InterPro" id="IPR002131">
    <property type="entry name" value="Gphrmn_rcpt_fam"/>
</dbReference>
<dbReference type="PROSITE" id="PS00237">
    <property type="entry name" value="G_PROTEIN_RECEP_F1_1"/>
    <property type="match status" value="1"/>
</dbReference>
<dbReference type="Gene3D" id="3.80.10.10">
    <property type="entry name" value="Ribonuclease Inhibitor"/>
    <property type="match status" value="1"/>
</dbReference>
<keyword evidence="7 13" id="KW-1133">Transmembrane helix</keyword>
<evidence type="ECO:0000256" key="9">
    <source>
        <dbReference type="ARBA" id="ARBA00023136"/>
    </source>
</evidence>
<dbReference type="GO" id="GO:0009755">
    <property type="term" value="P:hormone-mediated signaling pathway"/>
    <property type="evidence" value="ECO:0007669"/>
    <property type="project" value="TreeGrafter"/>
</dbReference>
<evidence type="ECO:0000256" key="13">
    <source>
        <dbReference type="SAM" id="Phobius"/>
    </source>
</evidence>
<comment type="similarity">
    <text evidence="2">Belongs to the G-protein coupled receptor 1 family.</text>
</comment>
<evidence type="ECO:0000259" key="14">
    <source>
        <dbReference type="PROSITE" id="PS50262"/>
    </source>
</evidence>
<evidence type="ECO:0000256" key="12">
    <source>
        <dbReference type="SAM" id="MobiDB-lite"/>
    </source>
</evidence>
<reference evidence="15" key="1">
    <citation type="submission" date="2021-12" db="EMBL/GenBank/DDBJ databases">
        <authorList>
            <person name="King R."/>
        </authorList>
    </citation>
    <scope>NUCLEOTIDE SEQUENCE</scope>
</reference>
<dbReference type="PRINTS" id="PR00237">
    <property type="entry name" value="GPCRRHODOPSN"/>
</dbReference>
<dbReference type="InterPro" id="IPR032675">
    <property type="entry name" value="LRR_dom_sf"/>
</dbReference>
<evidence type="ECO:0000256" key="3">
    <source>
        <dbReference type="ARBA" id="ARBA00022475"/>
    </source>
</evidence>
<keyword evidence="8" id="KW-0297">G-protein coupled receptor</keyword>
<evidence type="ECO:0000256" key="7">
    <source>
        <dbReference type="ARBA" id="ARBA00022989"/>
    </source>
</evidence>
<dbReference type="PROSITE" id="PS50262">
    <property type="entry name" value="G_PROTEIN_RECEP_F1_2"/>
    <property type="match status" value="1"/>
</dbReference>
<feature type="transmembrane region" description="Helical" evidence="13">
    <location>
        <begin position="598"/>
        <end position="621"/>
    </location>
</feature>
<dbReference type="GO" id="GO:0007189">
    <property type="term" value="P:adenylate cyclase-activating G protein-coupled receptor signaling pathway"/>
    <property type="evidence" value="ECO:0007669"/>
    <property type="project" value="TreeGrafter"/>
</dbReference>
<feature type="transmembrane region" description="Helical" evidence="13">
    <location>
        <begin position="772"/>
        <end position="795"/>
    </location>
</feature>
<evidence type="ECO:0000256" key="6">
    <source>
        <dbReference type="ARBA" id="ARBA00022737"/>
    </source>
</evidence>
<keyword evidence="16" id="KW-1185">Reference proteome</keyword>
<comment type="subcellular location">
    <subcellularLocation>
        <location evidence="1">Cell membrane</location>
        <topology evidence="1">Multi-pass membrane protein</topology>
    </subcellularLocation>
</comment>
<feature type="region of interest" description="Disordered" evidence="12">
    <location>
        <begin position="412"/>
        <end position="461"/>
    </location>
</feature>
<keyword evidence="10" id="KW-0675">Receptor</keyword>
<evidence type="ECO:0000256" key="1">
    <source>
        <dbReference type="ARBA" id="ARBA00004651"/>
    </source>
</evidence>
<dbReference type="InterPro" id="IPR000276">
    <property type="entry name" value="GPCR_Rhodpsn"/>
</dbReference>
<evidence type="ECO:0000313" key="16">
    <source>
        <dbReference type="Proteomes" id="UP001154078"/>
    </source>
</evidence>
<evidence type="ECO:0000313" key="15">
    <source>
        <dbReference type="EMBL" id="CAH0550395.1"/>
    </source>
</evidence>
<evidence type="ECO:0000256" key="5">
    <source>
        <dbReference type="ARBA" id="ARBA00022692"/>
    </source>
</evidence>
<evidence type="ECO:0000256" key="2">
    <source>
        <dbReference type="ARBA" id="ARBA00010663"/>
    </source>
</evidence>
<keyword evidence="5 13" id="KW-0812">Transmembrane</keyword>
<keyword evidence="11" id="KW-0807">Transducer</keyword>
<feature type="transmembrane region" description="Helical" evidence="13">
    <location>
        <begin position="561"/>
        <end position="586"/>
    </location>
</feature>
<dbReference type="SUPFAM" id="SSF81321">
    <property type="entry name" value="Family A G protein-coupled receptor-like"/>
    <property type="match status" value="1"/>
</dbReference>
<dbReference type="AlphaFoldDB" id="A0A9P0AXW2"/>
<dbReference type="Proteomes" id="UP001154078">
    <property type="component" value="Chromosome 2"/>
</dbReference>
<dbReference type="GO" id="GO:0008528">
    <property type="term" value="F:G protein-coupled peptide receptor activity"/>
    <property type="evidence" value="ECO:0007669"/>
    <property type="project" value="TreeGrafter"/>
</dbReference>
<keyword evidence="6" id="KW-0677">Repeat</keyword>
<dbReference type="Pfam" id="PF13306">
    <property type="entry name" value="LRR_5"/>
    <property type="match status" value="1"/>
</dbReference>
<dbReference type="SUPFAM" id="SSF52058">
    <property type="entry name" value="L domain-like"/>
    <property type="match status" value="1"/>
</dbReference>
<dbReference type="PRINTS" id="PR00373">
    <property type="entry name" value="GLYCHORMONER"/>
</dbReference>
<dbReference type="PANTHER" id="PTHR24372">
    <property type="entry name" value="GLYCOPROTEIN HORMONE RECEPTOR"/>
    <property type="match status" value="1"/>
</dbReference>
<feature type="domain" description="G-protein coupled receptors family 1 profile" evidence="14">
    <location>
        <begin position="576"/>
        <end position="824"/>
    </location>
</feature>
<evidence type="ECO:0000256" key="8">
    <source>
        <dbReference type="ARBA" id="ARBA00023040"/>
    </source>
</evidence>
<dbReference type="InterPro" id="IPR026906">
    <property type="entry name" value="LRR_5"/>
</dbReference>
<dbReference type="InterPro" id="IPR017452">
    <property type="entry name" value="GPCR_Rhodpsn_7TM"/>
</dbReference>
<evidence type="ECO:0000256" key="11">
    <source>
        <dbReference type="ARBA" id="ARBA00023224"/>
    </source>
</evidence>
<feature type="transmembrane region" description="Helical" evidence="13">
    <location>
        <begin position="641"/>
        <end position="662"/>
    </location>
</feature>
<dbReference type="EMBL" id="OV121133">
    <property type="protein sequence ID" value="CAH0550395.1"/>
    <property type="molecule type" value="Genomic_DNA"/>
</dbReference>
<dbReference type="Pfam" id="PF00001">
    <property type="entry name" value="7tm_1"/>
    <property type="match status" value="1"/>
</dbReference>
<keyword evidence="3" id="KW-1003">Cell membrane</keyword>
<keyword evidence="4" id="KW-0433">Leucine-rich repeat</keyword>
<evidence type="ECO:0000256" key="10">
    <source>
        <dbReference type="ARBA" id="ARBA00023170"/>
    </source>
</evidence>
<organism evidence="15 16">
    <name type="scientific">Brassicogethes aeneus</name>
    <name type="common">Rape pollen beetle</name>
    <name type="synonym">Meligethes aeneus</name>
    <dbReference type="NCBI Taxonomy" id="1431903"/>
    <lineage>
        <taxon>Eukaryota</taxon>
        <taxon>Metazoa</taxon>
        <taxon>Ecdysozoa</taxon>
        <taxon>Arthropoda</taxon>
        <taxon>Hexapoda</taxon>
        <taxon>Insecta</taxon>
        <taxon>Pterygota</taxon>
        <taxon>Neoptera</taxon>
        <taxon>Endopterygota</taxon>
        <taxon>Coleoptera</taxon>
        <taxon>Polyphaga</taxon>
        <taxon>Cucujiformia</taxon>
        <taxon>Nitidulidae</taxon>
        <taxon>Meligethinae</taxon>
        <taxon>Brassicogethes</taxon>
    </lineage>
</organism>
<dbReference type="Gene3D" id="1.20.1070.10">
    <property type="entry name" value="Rhodopsin 7-helix transmembrane proteins"/>
    <property type="match status" value="1"/>
</dbReference>
<feature type="transmembrane region" description="Helical" evidence="13">
    <location>
        <begin position="683"/>
        <end position="706"/>
    </location>
</feature>
<evidence type="ECO:0000256" key="4">
    <source>
        <dbReference type="ARBA" id="ARBA00022614"/>
    </source>
</evidence>
<gene>
    <name evidence="15" type="ORF">MELIAE_LOCUS3225</name>
</gene>
<proteinExistence type="inferred from homology"/>
<accession>A0A9P0AXW2</accession>
<protein>
    <recommendedName>
        <fullName evidence="14">G-protein coupled receptors family 1 profile domain-containing protein</fullName>
    </recommendedName>
</protein>
<dbReference type="OrthoDB" id="5981530at2759"/>
<feature type="compositionally biased region" description="Basic residues" evidence="12">
    <location>
        <begin position="428"/>
        <end position="438"/>
    </location>
</feature>
<sequence length="889" mass="100487">MGTSRWSFHPKFLIVNELNLVFCRRNQKIMIWFFILITVTLTVENTSSMHQNINQLSQEKTPATETFKSYKKDQPYFVEGQFELPSKNDFAKNVMQQVLIPLVTEHSPPVMPQLEKVFVKNLEDIHFVEQRSYSCDSESEVEVRCYGSFLDIPENLTDVLEKLTIVDAGITTIKRDSFLRYRSTLRDVYLVSLPHLSLIEEGSFALITNLRTVYIKEAPKLLHINGLLYGVTSRNLKNLGILHTGIVEVTNLFYEENIIDMVDLDSNKIEKISTNSIKINANQMSMNFNEITSIENYAFNGSQIGKLHFNGNRKLRTLYPEAFAGMKTLIELDLSSTGIEALPVTGLEELEVLKIQETPTLKTIPSIYDLAKLKRAALTHSFHCCAFKYPEQHHPQKHAEYQQRIRKLCPIDTGQPQQQVPGTPATPAKRRRRRHDRKPRSDRNDEGSDDADNWGESVGNVGLSYENHQSLHQDVRMDDALINGSSDWGQNPLTGKTIAHQEAKHEEKWNEEQGFFHNTAELGESKAIEAYCGKLSTRPPTECTPEPNALNPCEDIMGSSWLRISVWFVVVLAVVGNLAVVIVVLFSGTEINVSRFLICNLAFADFCMGLYLLLLAAMDLHSMGTYFNFAFDWQYGLGCQLAGFLTVFASHLSIFTLTVVTLERWVAITYAIHLTRRIRIGAAAKTMLGGWIYSILIAALPVLGISNYSSTSICLPMEVNTIVDKAYLYAMIIVNGLAFILIVFCYAQIYFSLGYETRRANTKGEMTIAKKMALLIFTDFATWAPIAFFGLTALAGYPLITIPRSKILLVFFYPLNACANPYLYALMTAQYRRDFFQMISRCGFSKKGPSNYTVTTSLRVSNNSHPVPLLTKTNGNCQSVKTDFDDVYV</sequence>
<feature type="transmembrane region" description="Helical" evidence="13">
    <location>
        <begin position="807"/>
        <end position="827"/>
    </location>
</feature>
<dbReference type="GO" id="GO:0016500">
    <property type="term" value="F:protein-hormone receptor activity"/>
    <property type="evidence" value="ECO:0007669"/>
    <property type="project" value="InterPro"/>
</dbReference>
<dbReference type="FunFam" id="1.20.1070.10:FF:000181">
    <property type="entry name" value="Thyrotropin receptor"/>
    <property type="match status" value="1"/>
</dbReference>